<dbReference type="AlphaFoldDB" id="A0A125W9W4"/>
<dbReference type="RefSeq" id="WP_002369174.1">
    <property type="nucleotide sequence ID" value="NZ_GL454412.1"/>
</dbReference>
<feature type="transmembrane region" description="Helical" evidence="1">
    <location>
        <begin position="7"/>
        <end position="28"/>
    </location>
</feature>
<keyword evidence="1" id="KW-0472">Membrane</keyword>
<proteinExistence type="predicted"/>
<dbReference type="NCBIfam" id="NF041014">
    <property type="entry name" value="pilin_ComGG_2"/>
    <property type="match status" value="1"/>
</dbReference>
<evidence type="ECO:0008006" key="4">
    <source>
        <dbReference type="Google" id="ProtNLM"/>
    </source>
</evidence>
<evidence type="ECO:0000313" key="3">
    <source>
        <dbReference type="Proteomes" id="UP000004846"/>
    </source>
</evidence>
<sequence length="117" mass="14044">MRQKYSGNLLFTAMAFVYLMSFLALQLLEERQLTQKFTQATQEYYAGKSIFHLFLADVKQNRRKLKTEERLVYAQVTLDYTYKNEQLRITVLLNKSGRKYQYQERVSHQKKAETMLE</sequence>
<reference evidence="2 3" key="1">
    <citation type="submission" date="2010-07" db="EMBL/GenBank/DDBJ databases">
        <authorList>
            <person name="Sid Ahmed O."/>
        </authorList>
    </citation>
    <scope>NUCLEOTIDE SEQUENCE [LARGE SCALE GENOMIC DNA]</scope>
    <source>
        <strain evidence="2 3">TX4248</strain>
    </source>
</reference>
<name>A0A125W9W4_ENTFL</name>
<evidence type="ECO:0000313" key="2">
    <source>
        <dbReference type="EMBL" id="EFM84047.1"/>
    </source>
</evidence>
<comment type="caution">
    <text evidence="2">The sequence shown here is derived from an EMBL/GenBank/DDBJ whole genome shotgun (WGS) entry which is preliminary data.</text>
</comment>
<organism evidence="2 3">
    <name type="scientific">Enterococcus faecalis TX4248</name>
    <dbReference type="NCBI Taxonomy" id="749495"/>
    <lineage>
        <taxon>Bacteria</taxon>
        <taxon>Bacillati</taxon>
        <taxon>Bacillota</taxon>
        <taxon>Bacilli</taxon>
        <taxon>Lactobacillales</taxon>
        <taxon>Enterococcaceae</taxon>
        <taxon>Enterococcus</taxon>
    </lineage>
</organism>
<gene>
    <name evidence="2" type="ORF">HMPREF9498_00274</name>
</gene>
<dbReference type="Proteomes" id="UP000004846">
    <property type="component" value="Unassembled WGS sequence"/>
</dbReference>
<accession>A0A125W9W4</accession>
<keyword evidence="1" id="KW-0812">Transmembrane</keyword>
<dbReference type="InterPro" id="IPR047665">
    <property type="entry name" value="ComGG_streptococcus-type"/>
</dbReference>
<evidence type="ECO:0000256" key="1">
    <source>
        <dbReference type="SAM" id="Phobius"/>
    </source>
</evidence>
<dbReference type="EMBL" id="AEBR01000006">
    <property type="protein sequence ID" value="EFM84047.1"/>
    <property type="molecule type" value="Genomic_DNA"/>
</dbReference>
<dbReference type="HOGENOM" id="CLU_142771_0_0_9"/>
<protein>
    <recommendedName>
        <fullName evidence="4">Competence protein ComGG</fullName>
    </recommendedName>
</protein>
<keyword evidence="1" id="KW-1133">Transmembrane helix</keyword>